<feature type="transmembrane region" description="Helical" evidence="1">
    <location>
        <begin position="66"/>
        <end position="88"/>
    </location>
</feature>
<evidence type="ECO:0000313" key="3">
    <source>
        <dbReference type="Proteomes" id="UP000003980"/>
    </source>
</evidence>
<organism evidence="2 3">
    <name type="scientific">Metallosphaera yellowstonensis MK1</name>
    <dbReference type="NCBI Taxonomy" id="671065"/>
    <lineage>
        <taxon>Archaea</taxon>
        <taxon>Thermoproteota</taxon>
        <taxon>Thermoprotei</taxon>
        <taxon>Sulfolobales</taxon>
        <taxon>Sulfolobaceae</taxon>
        <taxon>Metallosphaera</taxon>
    </lineage>
</organism>
<sequence>MDSLELWATLLGFSSLMVAVIVVLLYYVYRVITKLGVFFLYFSFVMMAFMLVGASVYLYSPSETSLGVAVGVNMASMILLLAYFFAVAERLTEEFTMREVHYYSLAGLVVLNEGLMGLTFGLAQFGRTPFSDLELALYNSLNSYWFFYPMMAEMLSLYFILLSRRRAPLELFPLIGITAFPPTIFTGLLIWRYTALVMGLGMSALGLTFKSRLRLLYIVTILGVITTVYTPWLFDTSIIAGMVLYYVVSFKAERIARS</sequence>
<dbReference type="AlphaFoldDB" id="H2C4I1"/>
<feature type="transmembrane region" description="Helical" evidence="1">
    <location>
        <begin position="35"/>
        <end position="60"/>
    </location>
</feature>
<feature type="transmembrane region" description="Helical" evidence="1">
    <location>
        <begin position="143"/>
        <end position="162"/>
    </location>
</feature>
<dbReference type="STRING" id="671065.MetMK1DRAFT_00015030"/>
<accession>H2C4I1</accession>
<evidence type="ECO:0000256" key="1">
    <source>
        <dbReference type="SAM" id="Phobius"/>
    </source>
</evidence>
<dbReference type="OrthoDB" id="34422at2157"/>
<dbReference type="Proteomes" id="UP000003980">
    <property type="component" value="Unassembled WGS sequence"/>
</dbReference>
<feature type="transmembrane region" description="Helical" evidence="1">
    <location>
        <begin position="174"/>
        <end position="195"/>
    </location>
</feature>
<protein>
    <submittedName>
        <fullName evidence="2">Uncharacterized protein</fullName>
    </submittedName>
</protein>
<dbReference type="RefSeq" id="WP_009072039.1">
    <property type="nucleotide sequence ID" value="NZ_JH597761.1"/>
</dbReference>
<gene>
    <name evidence="2" type="ORF">MetMK1DRAFT_00015030</name>
</gene>
<reference evidence="2 3" key="1">
    <citation type="submission" date="2012-01" db="EMBL/GenBank/DDBJ databases">
        <title>Improved High-Quality Draft sequence of Metallosphaera yellowstonensis MK1.</title>
        <authorList>
            <consortium name="US DOE Joint Genome Institute"/>
            <person name="Lucas S."/>
            <person name="Han J."/>
            <person name="Cheng J.-F."/>
            <person name="Goodwin L."/>
            <person name="Pitluck S."/>
            <person name="Peters L."/>
            <person name="Teshima H."/>
            <person name="Detter J.C."/>
            <person name="Han C."/>
            <person name="Tapia R."/>
            <person name="Land M."/>
            <person name="Hauser L."/>
            <person name="Kyrpides N."/>
            <person name="Kozubal M."/>
            <person name="Macur R.E."/>
            <person name="Jay Z."/>
            <person name="Inskeep W."/>
            <person name="Woyke T."/>
        </authorList>
    </citation>
    <scope>NUCLEOTIDE SEQUENCE [LARGE SCALE GENOMIC DNA]</scope>
    <source>
        <strain evidence="2 3">MK1</strain>
    </source>
</reference>
<dbReference type="HOGENOM" id="CLU_1076113_0_0_2"/>
<dbReference type="eggNOG" id="arCOG07329">
    <property type="taxonomic scope" value="Archaea"/>
</dbReference>
<keyword evidence="1" id="KW-0472">Membrane</keyword>
<evidence type="ECO:0000313" key="2">
    <source>
        <dbReference type="EMBL" id="EHP70999.1"/>
    </source>
</evidence>
<feature type="transmembrane region" description="Helical" evidence="1">
    <location>
        <begin position="6"/>
        <end position="28"/>
    </location>
</feature>
<feature type="transmembrane region" description="Helical" evidence="1">
    <location>
        <begin position="100"/>
        <end position="123"/>
    </location>
</feature>
<proteinExistence type="predicted"/>
<dbReference type="EMBL" id="JH597761">
    <property type="protein sequence ID" value="EHP70999.1"/>
    <property type="molecule type" value="Genomic_DNA"/>
</dbReference>
<keyword evidence="3" id="KW-1185">Reference proteome</keyword>
<feature type="transmembrane region" description="Helical" evidence="1">
    <location>
        <begin position="215"/>
        <end position="248"/>
    </location>
</feature>
<name>H2C4I1_9CREN</name>
<keyword evidence="1" id="KW-0812">Transmembrane</keyword>
<keyword evidence="1" id="KW-1133">Transmembrane helix</keyword>